<evidence type="ECO:0000313" key="1">
    <source>
        <dbReference type="EnsemblPlants" id="PGSC0003DMT400096557"/>
    </source>
</evidence>
<sequence length="93" mass="10602">MELENPCRSHERLRKAAGFRSCFSWLQTTNKRERGRKLGGFWVGVWLSCAAVRRRKKEKTKGGFGWLFGGVGSEKKRIMGSVGSWLLPKMGEI</sequence>
<organism evidence="1 2">
    <name type="scientific">Solanum tuberosum</name>
    <name type="common">Potato</name>
    <dbReference type="NCBI Taxonomy" id="4113"/>
    <lineage>
        <taxon>Eukaryota</taxon>
        <taxon>Viridiplantae</taxon>
        <taxon>Streptophyta</taxon>
        <taxon>Embryophyta</taxon>
        <taxon>Tracheophyta</taxon>
        <taxon>Spermatophyta</taxon>
        <taxon>Magnoliopsida</taxon>
        <taxon>eudicotyledons</taxon>
        <taxon>Gunneridae</taxon>
        <taxon>Pentapetalae</taxon>
        <taxon>asterids</taxon>
        <taxon>lamiids</taxon>
        <taxon>Solanales</taxon>
        <taxon>Solanaceae</taxon>
        <taxon>Solanoideae</taxon>
        <taxon>Solaneae</taxon>
        <taxon>Solanum</taxon>
    </lineage>
</organism>
<evidence type="ECO:0000313" key="2">
    <source>
        <dbReference type="Proteomes" id="UP000011115"/>
    </source>
</evidence>
<accession>M1DYQ3</accession>
<dbReference type="PaxDb" id="4113-PGSC0003DMT400096557"/>
<reference evidence="1" key="2">
    <citation type="submission" date="2015-06" db="UniProtKB">
        <authorList>
            <consortium name="EnsemblPlants"/>
        </authorList>
    </citation>
    <scope>IDENTIFICATION</scope>
    <source>
        <strain evidence="1">DM1-3 516 R44</strain>
    </source>
</reference>
<name>M1DYQ3_SOLTU</name>
<dbReference type="Proteomes" id="UP000011115">
    <property type="component" value="Unassembled WGS sequence"/>
</dbReference>
<reference evidence="2" key="1">
    <citation type="journal article" date="2011" name="Nature">
        <title>Genome sequence and analysis of the tuber crop potato.</title>
        <authorList>
            <consortium name="The Potato Genome Sequencing Consortium"/>
        </authorList>
    </citation>
    <scope>NUCLEOTIDE SEQUENCE [LARGE SCALE GENOMIC DNA]</scope>
    <source>
        <strain evidence="2">cv. DM1-3 516 R44</strain>
    </source>
</reference>
<dbReference type="AlphaFoldDB" id="M1DYQ3"/>
<dbReference type="EnsemblPlants" id="PGSC0003DMT400096557">
    <property type="protein sequence ID" value="PGSC0003DMT400096557"/>
    <property type="gene ID" value="PGSC0003DMG400046128"/>
</dbReference>
<keyword evidence="2" id="KW-1185">Reference proteome</keyword>
<dbReference type="HOGENOM" id="CLU_2403809_0_0_1"/>
<dbReference type="Gramene" id="PGSC0003DMT400096557">
    <property type="protein sequence ID" value="PGSC0003DMT400096557"/>
    <property type="gene ID" value="PGSC0003DMG400046128"/>
</dbReference>
<dbReference type="InParanoid" id="M1DYQ3"/>
<protein>
    <submittedName>
        <fullName evidence="1">Uncharacterized protein</fullName>
    </submittedName>
</protein>
<proteinExistence type="predicted"/>